<dbReference type="InterPro" id="IPR001647">
    <property type="entry name" value="HTH_TetR"/>
</dbReference>
<gene>
    <name evidence="7" type="ORF">E1293_43055</name>
</gene>
<feature type="domain" description="HTH tetR-type" evidence="6">
    <location>
        <begin position="29"/>
        <end position="89"/>
    </location>
</feature>
<dbReference type="PRINTS" id="PR00455">
    <property type="entry name" value="HTHTETR"/>
</dbReference>
<feature type="DNA-binding region" description="H-T-H motif" evidence="4">
    <location>
        <begin position="52"/>
        <end position="71"/>
    </location>
</feature>
<dbReference type="Pfam" id="PF00440">
    <property type="entry name" value="TetR_N"/>
    <property type="match status" value="1"/>
</dbReference>
<dbReference type="OrthoDB" id="155497at2"/>
<feature type="compositionally biased region" description="Basic and acidic residues" evidence="5">
    <location>
        <begin position="7"/>
        <end position="24"/>
    </location>
</feature>
<reference evidence="7 8" key="1">
    <citation type="submission" date="2019-03" db="EMBL/GenBank/DDBJ databases">
        <title>Draft genome sequences of novel Actinobacteria.</title>
        <authorList>
            <person name="Sahin N."/>
            <person name="Ay H."/>
            <person name="Saygin H."/>
        </authorList>
    </citation>
    <scope>NUCLEOTIDE SEQUENCE [LARGE SCALE GENOMIC DNA]</scope>
    <source>
        <strain evidence="7 8">DSM 45941</strain>
    </source>
</reference>
<dbReference type="RefSeq" id="WP_132205304.1">
    <property type="nucleotide sequence ID" value="NZ_SMKY01000410.1"/>
</dbReference>
<evidence type="ECO:0000259" key="6">
    <source>
        <dbReference type="PROSITE" id="PS50977"/>
    </source>
</evidence>
<keyword evidence="2 4" id="KW-0238">DNA-binding</keyword>
<sequence>MGEELVPDARAETRAETRAEPGLRERKKRETRRRIADIATGLFMTRGFDGVTIADVARTADVSVNTVFNYFKTKEDLFFDRQDEMIEATGHDFRDRRPGESAAALFRRRFFEGLDARAYQTAFHEGSEVWTRTVRDSPALKARGREMIRRAEEHLAGLLAEDTGAGPDDITPRVAAAMIFAVQTRLVEEISDRKSAGETLEEMRADVYAAAARAYDLLEHGLGGYAAAPPAPGGAAGERPTGK</sequence>
<keyword evidence="1" id="KW-0805">Transcription regulation</keyword>
<evidence type="ECO:0000256" key="4">
    <source>
        <dbReference type="PROSITE-ProRule" id="PRU00335"/>
    </source>
</evidence>
<dbReference type="InterPro" id="IPR041347">
    <property type="entry name" value="MftR_C"/>
</dbReference>
<dbReference type="AlphaFoldDB" id="A0A4R4ZWG0"/>
<dbReference type="Pfam" id="PF17754">
    <property type="entry name" value="TetR_C_14"/>
    <property type="match status" value="1"/>
</dbReference>
<accession>A0A4R4ZWG0</accession>
<dbReference type="SUPFAM" id="SSF46689">
    <property type="entry name" value="Homeodomain-like"/>
    <property type="match status" value="1"/>
</dbReference>
<keyword evidence="8" id="KW-1185">Reference proteome</keyword>
<dbReference type="InterPro" id="IPR050109">
    <property type="entry name" value="HTH-type_TetR-like_transc_reg"/>
</dbReference>
<proteinExistence type="predicted"/>
<dbReference type="InterPro" id="IPR009057">
    <property type="entry name" value="Homeodomain-like_sf"/>
</dbReference>
<evidence type="ECO:0000256" key="5">
    <source>
        <dbReference type="SAM" id="MobiDB-lite"/>
    </source>
</evidence>
<dbReference type="Proteomes" id="UP000295578">
    <property type="component" value="Unassembled WGS sequence"/>
</dbReference>
<evidence type="ECO:0000256" key="2">
    <source>
        <dbReference type="ARBA" id="ARBA00023125"/>
    </source>
</evidence>
<evidence type="ECO:0000313" key="8">
    <source>
        <dbReference type="Proteomes" id="UP000295578"/>
    </source>
</evidence>
<protein>
    <submittedName>
        <fullName evidence="7">TetR family transcriptional regulator</fullName>
    </submittedName>
</protein>
<dbReference type="PROSITE" id="PS50977">
    <property type="entry name" value="HTH_TETR_2"/>
    <property type="match status" value="1"/>
</dbReference>
<organism evidence="7 8">
    <name type="scientific">Actinomadura darangshiensis</name>
    <dbReference type="NCBI Taxonomy" id="705336"/>
    <lineage>
        <taxon>Bacteria</taxon>
        <taxon>Bacillati</taxon>
        <taxon>Actinomycetota</taxon>
        <taxon>Actinomycetes</taxon>
        <taxon>Streptosporangiales</taxon>
        <taxon>Thermomonosporaceae</taxon>
        <taxon>Actinomadura</taxon>
    </lineage>
</organism>
<dbReference type="Gene3D" id="1.10.10.60">
    <property type="entry name" value="Homeodomain-like"/>
    <property type="match status" value="1"/>
</dbReference>
<dbReference type="PANTHER" id="PTHR30055:SF234">
    <property type="entry name" value="HTH-TYPE TRANSCRIPTIONAL REGULATOR BETI"/>
    <property type="match status" value="1"/>
</dbReference>
<dbReference type="Gene3D" id="1.10.357.10">
    <property type="entry name" value="Tetracycline Repressor, domain 2"/>
    <property type="match status" value="1"/>
</dbReference>
<dbReference type="EMBL" id="SMKY01000410">
    <property type="protein sequence ID" value="TDD63543.1"/>
    <property type="molecule type" value="Genomic_DNA"/>
</dbReference>
<feature type="region of interest" description="Disordered" evidence="5">
    <location>
        <begin position="1"/>
        <end position="29"/>
    </location>
</feature>
<keyword evidence="3" id="KW-0804">Transcription</keyword>
<dbReference type="GO" id="GO:0000976">
    <property type="term" value="F:transcription cis-regulatory region binding"/>
    <property type="evidence" value="ECO:0007669"/>
    <property type="project" value="TreeGrafter"/>
</dbReference>
<evidence type="ECO:0000256" key="3">
    <source>
        <dbReference type="ARBA" id="ARBA00023163"/>
    </source>
</evidence>
<evidence type="ECO:0000256" key="1">
    <source>
        <dbReference type="ARBA" id="ARBA00023015"/>
    </source>
</evidence>
<name>A0A4R4ZWG0_9ACTN</name>
<comment type="caution">
    <text evidence="7">The sequence shown here is derived from an EMBL/GenBank/DDBJ whole genome shotgun (WGS) entry which is preliminary data.</text>
</comment>
<evidence type="ECO:0000313" key="7">
    <source>
        <dbReference type="EMBL" id="TDD63543.1"/>
    </source>
</evidence>
<dbReference type="GO" id="GO:0003700">
    <property type="term" value="F:DNA-binding transcription factor activity"/>
    <property type="evidence" value="ECO:0007669"/>
    <property type="project" value="TreeGrafter"/>
</dbReference>
<dbReference type="PANTHER" id="PTHR30055">
    <property type="entry name" value="HTH-TYPE TRANSCRIPTIONAL REGULATOR RUTR"/>
    <property type="match status" value="1"/>
</dbReference>